<comment type="caution">
    <text evidence="1">The sequence shown here is derived from an EMBL/GenBank/DDBJ whole genome shotgun (WGS) entry which is preliminary data.</text>
</comment>
<dbReference type="EMBL" id="QTSX02005260">
    <property type="protein sequence ID" value="KAJ9060087.1"/>
    <property type="molecule type" value="Genomic_DNA"/>
</dbReference>
<organism evidence="1 2">
    <name type="scientific">Entomophthora muscae</name>
    <dbReference type="NCBI Taxonomy" id="34485"/>
    <lineage>
        <taxon>Eukaryota</taxon>
        <taxon>Fungi</taxon>
        <taxon>Fungi incertae sedis</taxon>
        <taxon>Zoopagomycota</taxon>
        <taxon>Entomophthoromycotina</taxon>
        <taxon>Entomophthoromycetes</taxon>
        <taxon>Entomophthorales</taxon>
        <taxon>Entomophthoraceae</taxon>
        <taxon>Entomophthora</taxon>
    </lineage>
</organism>
<proteinExistence type="predicted"/>
<name>A0ACC2SCR9_9FUNG</name>
<dbReference type="Proteomes" id="UP001165960">
    <property type="component" value="Unassembled WGS sequence"/>
</dbReference>
<protein>
    <submittedName>
        <fullName evidence="1">Uncharacterized protein</fullName>
    </submittedName>
</protein>
<gene>
    <name evidence="1" type="ORF">DSO57_1034577</name>
</gene>
<reference evidence="1" key="1">
    <citation type="submission" date="2022-04" db="EMBL/GenBank/DDBJ databases">
        <title>Genome of the entomopathogenic fungus Entomophthora muscae.</title>
        <authorList>
            <person name="Elya C."/>
            <person name="Lovett B.R."/>
            <person name="Lee E."/>
            <person name="Macias A.M."/>
            <person name="Hajek A.E."/>
            <person name="De Bivort B.L."/>
            <person name="Kasson M.T."/>
            <person name="De Fine Licht H.H."/>
            <person name="Stajich J.E."/>
        </authorList>
    </citation>
    <scope>NUCLEOTIDE SEQUENCE</scope>
    <source>
        <strain evidence="1">Berkeley</strain>
    </source>
</reference>
<evidence type="ECO:0000313" key="2">
    <source>
        <dbReference type="Proteomes" id="UP001165960"/>
    </source>
</evidence>
<evidence type="ECO:0000313" key="1">
    <source>
        <dbReference type="EMBL" id="KAJ9060087.1"/>
    </source>
</evidence>
<sequence length="181" mass="19969">MFTLAPLVILLWTTAPKLWSRFSTSAQLVGNNPSSLLYLPGKLFVSGEKIVKSLTCDNLEFPPVDYTKSVPRWRWFLPPPLMTRTKATHLPQFHFDGIECVLPSAVPCVLLFVSLQAAVPVLHWAASWWFILPGWETNLVSLAPSLTRQAPICQAPAFSQPPTTRGTGTPNQSNQGPNTSS</sequence>
<accession>A0ACC2SCR9</accession>
<keyword evidence="2" id="KW-1185">Reference proteome</keyword>